<organism evidence="1 2">
    <name type="scientific">Ustilaginoidea virens</name>
    <name type="common">Rice false smut fungus</name>
    <name type="synonym">Villosiclava virens</name>
    <dbReference type="NCBI Taxonomy" id="1159556"/>
    <lineage>
        <taxon>Eukaryota</taxon>
        <taxon>Fungi</taxon>
        <taxon>Dikarya</taxon>
        <taxon>Ascomycota</taxon>
        <taxon>Pezizomycotina</taxon>
        <taxon>Sordariomycetes</taxon>
        <taxon>Hypocreomycetidae</taxon>
        <taxon>Hypocreales</taxon>
        <taxon>Clavicipitaceae</taxon>
        <taxon>Ustilaginoidea</taxon>
    </lineage>
</organism>
<reference evidence="1" key="1">
    <citation type="submission" date="2020-03" db="EMBL/GenBank/DDBJ databases">
        <title>A mixture of massive structural variations and highly conserved coding sequences in Ustilaginoidea virens genome.</title>
        <authorList>
            <person name="Zhang K."/>
            <person name="Zhao Z."/>
            <person name="Zhang Z."/>
            <person name="Li Y."/>
            <person name="Hsiang T."/>
            <person name="Sun W."/>
        </authorList>
    </citation>
    <scope>NUCLEOTIDE SEQUENCE</scope>
    <source>
        <strain evidence="1">UV-8b</strain>
    </source>
</reference>
<accession>A0A8E5MI43</accession>
<evidence type="ECO:0000313" key="2">
    <source>
        <dbReference type="Proteomes" id="UP000027002"/>
    </source>
</evidence>
<dbReference type="Proteomes" id="UP000027002">
    <property type="component" value="Chromosome 3"/>
</dbReference>
<keyword evidence="2" id="KW-1185">Reference proteome</keyword>
<gene>
    <name evidence="1" type="ORF">UV8b_04423</name>
</gene>
<dbReference type="EMBL" id="CP072755">
    <property type="protein sequence ID" value="QUC20182.1"/>
    <property type="molecule type" value="Genomic_DNA"/>
</dbReference>
<protein>
    <submittedName>
        <fullName evidence="1">Uncharacterized protein</fullName>
    </submittedName>
</protein>
<evidence type="ECO:0000313" key="1">
    <source>
        <dbReference type="EMBL" id="QUC20182.1"/>
    </source>
</evidence>
<name>A0A8E5MI43_USTVR</name>
<dbReference type="GeneID" id="66065201"/>
<sequence>MLPSSAYSCRNPPSEDEYKYDRSFSVLHEPVGLDRLHTPTYQQLDEKSLFFDSAQLWLGRFQVTATVCVAVSQDRRRLTLAGRDVSTRLCYNLFPLLDRSKGDGHPQPDLTVCLPATLAMASDEDTVSRRRNKEKAIGSITCRPRQMPCFGG</sequence>
<dbReference type="AlphaFoldDB" id="A0A8E5MI43"/>
<dbReference type="KEGG" id="uvi:66065201"/>
<dbReference type="RefSeq" id="XP_042997855.1">
    <property type="nucleotide sequence ID" value="XM_043141921.1"/>
</dbReference>
<proteinExistence type="predicted"/>